<dbReference type="GeneID" id="28829511"/>
<dbReference type="PANTHER" id="PTHR43795:SF39">
    <property type="entry name" value="AMINOTRANSFERASE CLASS I_CLASSII DOMAIN-CONTAINING PROTEIN"/>
    <property type="match status" value="1"/>
</dbReference>
<dbReference type="Gene3D" id="3.40.640.10">
    <property type="entry name" value="Type I PLP-dependent aspartate aminotransferase-like (Major domain)"/>
    <property type="match status" value="1"/>
</dbReference>
<dbReference type="PANTHER" id="PTHR43795">
    <property type="entry name" value="BIFUNCTIONAL ASPARTATE AMINOTRANSFERASE AND GLUTAMATE/ASPARTATE-PREPHENATE AMINOTRANSFERASE-RELATED"/>
    <property type="match status" value="1"/>
</dbReference>
<proteinExistence type="predicted"/>
<dbReference type="InterPro" id="IPR015424">
    <property type="entry name" value="PyrdxlP-dep_Trfase"/>
</dbReference>
<dbReference type="AlphaFoldDB" id="A0A194XBD2"/>
<dbReference type="Gene3D" id="3.90.1150.10">
    <property type="entry name" value="Aspartate Aminotransferase, domain 1"/>
    <property type="match status" value="1"/>
</dbReference>
<dbReference type="PRINTS" id="PR00753">
    <property type="entry name" value="ACCSYNTHASE"/>
</dbReference>
<dbReference type="GO" id="GO:0008483">
    <property type="term" value="F:transaminase activity"/>
    <property type="evidence" value="ECO:0007669"/>
    <property type="project" value="TreeGrafter"/>
</dbReference>
<dbReference type="InterPro" id="IPR050478">
    <property type="entry name" value="Ethylene_sulfur-biosynth"/>
</dbReference>
<reference evidence="3 4" key="1">
    <citation type="submission" date="2015-10" db="EMBL/GenBank/DDBJ databases">
        <title>Full genome of DAOMC 229536 Phialocephala scopiformis, a fungal endophyte of spruce producing the potent anti-insectan compound rugulosin.</title>
        <authorList>
            <consortium name="DOE Joint Genome Institute"/>
            <person name="Walker A.K."/>
            <person name="Frasz S.L."/>
            <person name="Seifert K.A."/>
            <person name="Miller J.D."/>
            <person name="Mondo S.J."/>
            <person name="Labutti K."/>
            <person name="Lipzen A."/>
            <person name="Dockter R."/>
            <person name="Kennedy M."/>
            <person name="Grigoriev I.V."/>
            <person name="Spatafora J.W."/>
        </authorList>
    </citation>
    <scope>NUCLEOTIDE SEQUENCE [LARGE SCALE GENOMIC DNA]</scope>
    <source>
        <strain evidence="3 4">CBS 120377</strain>
    </source>
</reference>
<dbReference type="Proteomes" id="UP000070700">
    <property type="component" value="Unassembled WGS sequence"/>
</dbReference>
<keyword evidence="1" id="KW-0663">Pyridoxal phosphate</keyword>
<keyword evidence="4" id="KW-1185">Reference proteome</keyword>
<dbReference type="RefSeq" id="XP_018071831.1">
    <property type="nucleotide sequence ID" value="XM_018219785.1"/>
</dbReference>
<evidence type="ECO:0000256" key="1">
    <source>
        <dbReference type="ARBA" id="ARBA00022898"/>
    </source>
</evidence>
<evidence type="ECO:0000313" key="4">
    <source>
        <dbReference type="Proteomes" id="UP000070700"/>
    </source>
</evidence>
<dbReference type="SUPFAM" id="SSF53383">
    <property type="entry name" value="PLP-dependent transferases"/>
    <property type="match status" value="1"/>
</dbReference>
<gene>
    <name evidence="3" type="ORF">LY89DRAFT_733325</name>
</gene>
<dbReference type="Pfam" id="PF00155">
    <property type="entry name" value="Aminotran_1_2"/>
    <property type="match status" value="1"/>
</dbReference>
<dbReference type="InParanoid" id="A0A194XBD2"/>
<name>A0A194XBD2_MOLSC</name>
<dbReference type="InterPro" id="IPR004839">
    <property type="entry name" value="Aminotransferase_I/II_large"/>
</dbReference>
<dbReference type="KEGG" id="psco:LY89DRAFT_733325"/>
<dbReference type="GO" id="GO:0030170">
    <property type="term" value="F:pyridoxal phosphate binding"/>
    <property type="evidence" value="ECO:0007669"/>
    <property type="project" value="InterPro"/>
</dbReference>
<dbReference type="InterPro" id="IPR015422">
    <property type="entry name" value="PyrdxlP-dep_Trfase_small"/>
</dbReference>
<dbReference type="EMBL" id="KQ947414">
    <property type="protein sequence ID" value="KUJ17476.1"/>
    <property type="molecule type" value="Genomic_DNA"/>
</dbReference>
<sequence>MLSNRGAKSVGSQDIPWRFAPGGNNRYDKVTNPTGVISFGTAENGLVHEELEYFVSKNVQIPALAFSYRFSTMGGPRFPGAMAAHMNEYFNPHSPVESEHIITASGLTAIHELVGRSLADPGDGILVSRPIYGRFELDFGNTASLNIVYADSDGMDPFSLDIVMQYQKAFNLSAAKGVHVKAILIVNPHNPSGRCYPAETLAALMQFCQHNSIHMISDEVYALSVYDTGCKEAHVFTSALSIDPTGIIDPERLHIFYGMSKDFASAGLRLGSLISRNALLREAVAANMRFHNPSGMSIAIATAILEDRAFVRTFISLCRERLAGSRAYTCRVLDEAGIKYAPSGNAGFFLYVDLSPWLPAKTSEVGDSEREFYLAQKLLNGGVGVHPGEEHGEKAGHFRLVFSSFDRDTLAEGLRRLLRILGPVSSVESAVSGAQTDGVEMNGTKANGVKINGFY</sequence>
<organism evidence="3 4">
    <name type="scientific">Mollisia scopiformis</name>
    <name type="common">Conifer needle endophyte fungus</name>
    <name type="synonym">Phialocephala scopiformis</name>
    <dbReference type="NCBI Taxonomy" id="149040"/>
    <lineage>
        <taxon>Eukaryota</taxon>
        <taxon>Fungi</taxon>
        <taxon>Dikarya</taxon>
        <taxon>Ascomycota</taxon>
        <taxon>Pezizomycotina</taxon>
        <taxon>Leotiomycetes</taxon>
        <taxon>Helotiales</taxon>
        <taxon>Mollisiaceae</taxon>
        <taxon>Mollisia</taxon>
    </lineage>
</organism>
<dbReference type="OrthoDB" id="7042322at2759"/>
<feature type="domain" description="Aminotransferase class I/classII large" evidence="2">
    <location>
        <begin position="81"/>
        <end position="417"/>
    </location>
</feature>
<evidence type="ECO:0000259" key="2">
    <source>
        <dbReference type="Pfam" id="PF00155"/>
    </source>
</evidence>
<dbReference type="CDD" id="cd00609">
    <property type="entry name" value="AAT_like"/>
    <property type="match status" value="1"/>
</dbReference>
<dbReference type="GO" id="GO:0006520">
    <property type="term" value="P:amino acid metabolic process"/>
    <property type="evidence" value="ECO:0007669"/>
    <property type="project" value="TreeGrafter"/>
</dbReference>
<dbReference type="InterPro" id="IPR015421">
    <property type="entry name" value="PyrdxlP-dep_Trfase_major"/>
</dbReference>
<dbReference type="STRING" id="149040.A0A194XBD2"/>
<protein>
    <submittedName>
        <fullName evidence="3">1-aminocyclopropane-1-carboxylate synthase</fullName>
    </submittedName>
</protein>
<accession>A0A194XBD2</accession>
<evidence type="ECO:0000313" key="3">
    <source>
        <dbReference type="EMBL" id="KUJ17476.1"/>
    </source>
</evidence>